<evidence type="ECO:0000313" key="1">
    <source>
        <dbReference type="EMBL" id="ARF57880.1"/>
    </source>
</evidence>
<dbReference type="STRING" id="553510.B1H19_30080"/>
<reference evidence="1 2" key="1">
    <citation type="submission" date="2017-04" db="EMBL/GenBank/DDBJ databases">
        <title>Complete Genome Sequence of Streptomyces gilvosporeus F607, a Capable Producer of Natamycin.</title>
        <authorList>
            <person name="Zong G."/>
            <person name="Zhong C."/>
            <person name="Fu J."/>
            <person name="Qin R."/>
            <person name="Cao G."/>
        </authorList>
    </citation>
    <scope>NUCLEOTIDE SEQUENCE [LARGE SCALE GENOMIC DNA]</scope>
    <source>
        <strain evidence="1 2">F607</strain>
    </source>
</reference>
<protein>
    <submittedName>
        <fullName evidence="1">Uncharacterized protein</fullName>
    </submittedName>
</protein>
<dbReference type="EMBL" id="CP020569">
    <property type="protein sequence ID" value="ARF57880.1"/>
    <property type="molecule type" value="Genomic_DNA"/>
</dbReference>
<evidence type="ECO:0000313" key="2">
    <source>
        <dbReference type="Proteomes" id="UP000192726"/>
    </source>
</evidence>
<name>A0A1V0TYL4_9ACTN</name>
<dbReference type="AlphaFoldDB" id="A0A1V0TYL4"/>
<keyword evidence="2" id="KW-1185">Reference proteome</keyword>
<proteinExistence type="predicted"/>
<gene>
    <name evidence="1" type="ORF">B1H19_30080</name>
</gene>
<organism evidence="1 2">
    <name type="scientific">Streptomyces gilvosporeus</name>
    <dbReference type="NCBI Taxonomy" id="553510"/>
    <lineage>
        <taxon>Bacteria</taxon>
        <taxon>Bacillati</taxon>
        <taxon>Actinomycetota</taxon>
        <taxon>Actinomycetes</taxon>
        <taxon>Kitasatosporales</taxon>
        <taxon>Streptomycetaceae</taxon>
        <taxon>Streptomyces</taxon>
    </lineage>
</organism>
<sequence length="132" mass="14487">MWWRCLGLHRTKVFVSHRNARLTVPGRRLLIQRLLSGRGAAGERRVSRKRKDRAALSQVRYRMGVGFPTTRVGFPARRVVFPTRCGAGSERRPGRGALAGGAEAPHTCLSTTLPAAAHIRIPQVLAKGPCKA</sequence>
<dbReference type="Proteomes" id="UP000192726">
    <property type="component" value="Chromosome"/>
</dbReference>
<accession>A0A1V0TYL4</accession>
<dbReference type="KEGG" id="sgv:B1H19_30080"/>